<dbReference type="InterPro" id="IPR036890">
    <property type="entry name" value="HATPase_C_sf"/>
</dbReference>
<dbReference type="Pfam" id="PF07536">
    <property type="entry name" value="HWE_HK"/>
    <property type="match status" value="1"/>
</dbReference>
<dbReference type="Proteomes" id="UP001156882">
    <property type="component" value="Unassembled WGS sequence"/>
</dbReference>
<dbReference type="RefSeq" id="WP_284313353.1">
    <property type="nucleotide sequence ID" value="NZ_BSPC01000028.1"/>
</dbReference>
<dbReference type="SMART" id="SM00911">
    <property type="entry name" value="HWE_HK"/>
    <property type="match status" value="1"/>
</dbReference>
<dbReference type="InterPro" id="IPR029016">
    <property type="entry name" value="GAF-like_dom_sf"/>
</dbReference>
<dbReference type="Gene3D" id="3.30.565.10">
    <property type="entry name" value="Histidine kinase-like ATPase, C-terminal domain"/>
    <property type="match status" value="1"/>
</dbReference>
<dbReference type="InterPro" id="IPR003018">
    <property type="entry name" value="GAF"/>
</dbReference>
<dbReference type="PANTHER" id="PTHR41523">
    <property type="entry name" value="TWO-COMPONENT SYSTEM SENSOR PROTEIN"/>
    <property type="match status" value="1"/>
</dbReference>
<dbReference type="PANTHER" id="PTHR41523:SF8">
    <property type="entry name" value="ETHYLENE RESPONSE SENSOR PROTEIN"/>
    <property type="match status" value="1"/>
</dbReference>
<dbReference type="EC" id="2.7.13.3" evidence="2"/>
<proteinExistence type="predicted"/>
<evidence type="ECO:0000313" key="10">
    <source>
        <dbReference type="Proteomes" id="UP001156882"/>
    </source>
</evidence>
<evidence type="ECO:0000256" key="6">
    <source>
        <dbReference type="ARBA" id="ARBA00022777"/>
    </source>
</evidence>
<keyword evidence="7" id="KW-0067">ATP-binding</keyword>
<sequence>MGDFDPAKPDSDRVYITRELLTRPVGRSDPTREKATLLDLAYQMSNAPDQILPRFVQHALAITGGASAGLSLLDSEETKTFRWCYLQGELTVFEGAETPRDDSPCGTTLDQNATVLASHPERFHTWIAEAGIVVPEVLLVPLYLGSRAPTGTLWIVAAREGHFDGGHARAMIEIAAFVGIAIELIKGRDRLTEALDQQALVAREMGHRLNNLFAITDGLIRLSARQAATPAEMERALVGRLHALARANALVRRDLSRTCSVSLPADLGGILEAIMAPYRDSSGAMLRFAVDGPHVACGERSINGIALLFYELATNALKYGALQREGCIAITWHEEPGEVVVSWAERFCASEAPKPEAGGFGTTLIETTVVKQFGGSLDYEWIEHGLTITIRLQTARLAM</sequence>
<protein>
    <recommendedName>
        <fullName evidence="2">histidine kinase</fullName>
        <ecNumber evidence="2">2.7.13.3</ecNumber>
    </recommendedName>
</protein>
<dbReference type="InterPro" id="IPR011102">
    <property type="entry name" value="Sig_transdc_His_kinase_HWE"/>
</dbReference>
<evidence type="ECO:0000256" key="7">
    <source>
        <dbReference type="ARBA" id="ARBA00022840"/>
    </source>
</evidence>
<evidence type="ECO:0000313" key="9">
    <source>
        <dbReference type="EMBL" id="GLS20255.1"/>
    </source>
</evidence>
<evidence type="ECO:0000256" key="4">
    <source>
        <dbReference type="ARBA" id="ARBA00022679"/>
    </source>
</evidence>
<evidence type="ECO:0000256" key="2">
    <source>
        <dbReference type="ARBA" id="ARBA00012438"/>
    </source>
</evidence>
<keyword evidence="4" id="KW-0808">Transferase</keyword>
<dbReference type="Gene3D" id="3.30.450.40">
    <property type="match status" value="1"/>
</dbReference>
<dbReference type="EMBL" id="BSPC01000028">
    <property type="protein sequence ID" value="GLS20255.1"/>
    <property type="molecule type" value="Genomic_DNA"/>
</dbReference>
<feature type="domain" description="Signal transduction histidine kinase HWE region" evidence="8">
    <location>
        <begin position="204"/>
        <end position="294"/>
    </location>
</feature>
<comment type="catalytic activity">
    <reaction evidence="1">
        <text>ATP + protein L-histidine = ADP + protein N-phospho-L-histidine.</text>
        <dbReference type="EC" id="2.7.13.3"/>
    </reaction>
</comment>
<evidence type="ECO:0000256" key="5">
    <source>
        <dbReference type="ARBA" id="ARBA00022741"/>
    </source>
</evidence>
<name>A0ABQ6CJB0_9HYPH</name>
<keyword evidence="6 9" id="KW-0418">Kinase</keyword>
<evidence type="ECO:0000256" key="3">
    <source>
        <dbReference type="ARBA" id="ARBA00022553"/>
    </source>
</evidence>
<organism evidence="9 10">
    <name type="scientific">Labrys miyagiensis</name>
    <dbReference type="NCBI Taxonomy" id="346912"/>
    <lineage>
        <taxon>Bacteria</taxon>
        <taxon>Pseudomonadati</taxon>
        <taxon>Pseudomonadota</taxon>
        <taxon>Alphaproteobacteria</taxon>
        <taxon>Hyphomicrobiales</taxon>
        <taxon>Xanthobacteraceae</taxon>
        <taxon>Labrys</taxon>
    </lineage>
</organism>
<evidence type="ECO:0000256" key="1">
    <source>
        <dbReference type="ARBA" id="ARBA00000085"/>
    </source>
</evidence>
<keyword evidence="3" id="KW-0597">Phosphoprotein</keyword>
<accession>A0ABQ6CJB0</accession>
<reference evidence="10" key="1">
    <citation type="journal article" date="2019" name="Int. J. Syst. Evol. Microbiol.">
        <title>The Global Catalogue of Microorganisms (GCM) 10K type strain sequencing project: providing services to taxonomists for standard genome sequencing and annotation.</title>
        <authorList>
            <consortium name="The Broad Institute Genomics Platform"/>
            <consortium name="The Broad Institute Genome Sequencing Center for Infectious Disease"/>
            <person name="Wu L."/>
            <person name="Ma J."/>
        </authorList>
    </citation>
    <scope>NUCLEOTIDE SEQUENCE [LARGE SCALE GENOMIC DNA]</scope>
    <source>
        <strain evidence="10">NBRC 101365</strain>
    </source>
</reference>
<dbReference type="Pfam" id="PF13185">
    <property type="entry name" value="GAF_2"/>
    <property type="match status" value="1"/>
</dbReference>
<dbReference type="SUPFAM" id="SSF55781">
    <property type="entry name" value="GAF domain-like"/>
    <property type="match status" value="1"/>
</dbReference>
<keyword evidence="10" id="KW-1185">Reference proteome</keyword>
<keyword evidence="5" id="KW-0547">Nucleotide-binding</keyword>
<dbReference type="GO" id="GO:0016301">
    <property type="term" value="F:kinase activity"/>
    <property type="evidence" value="ECO:0007669"/>
    <property type="project" value="UniProtKB-KW"/>
</dbReference>
<gene>
    <name evidence="9" type="ORF">GCM10007874_32720</name>
</gene>
<evidence type="ECO:0000259" key="8">
    <source>
        <dbReference type="SMART" id="SM00911"/>
    </source>
</evidence>
<comment type="caution">
    <text evidence="9">The sequence shown here is derived from an EMBL/GenBank/DDBJ whole genome shotgun (WGS) entry which is preliminary data.</text>
</comment>